<organism evidence="2 3">
    <name type="scientific">Aureliella helgolandensis</name>
    <dbReference type="NCBI Taxonomy" id="2527968"/>
    <lineage>
        <taxon>Bacteria</taxon>
        <taxon>Pseudomonadati</taxon>
        <taxon>Planctomycetota</taxon>
        <taxon>Planctomycetia</taxon>
        <taxon>Pirellulales</taxon>
        <taxon>Pirellulaceae</taxon>
        <taxon>Aureliella</taxon>
    </lineage>
</organism>
<evidence type="ECO:0000256" key="1">
    <source>
        <dbReference type="SAM" id="MobiDB-lite"/>
    </source>
</evidence>
<evidence type="ECO:0000313" key="3">
    <source>
        <dbReference type="Proteomes" id="UP000318017"/>
    </source>
</evidence>
<accession>A0A518G4P2</accession>
<dbReference type="AlphaFoldDB" id="A0A518G4P2"/>
<proteinExistence type="predicted"/>
<keyword evidence="3" id="KW-1185">Reference proteome</keyword>
<dbReference type="KEGG" id="ahel:Q31a_18670"/>
<protein>
    <submittedName>
        <fullName evidence="2">Uncharacterized protein</fullName>
    </submittedName>
</protein>
<reference evidence="2 3" key="1">
    <citation type="submission" date="2019-02" db="EMBL/GenBank/DDBJ databases">
        <title>Deep-cultivation of Planctomycetes and their phenomic and genomic characterization uncovers novel biology.</title>
        <authorList>
            <person name="Wiegand S."/>
            <person name="Jogler M."/>
            <person name="Boedeker C."/>
            <person name="Pinto D."/>
            <person name="Vollmers J."/>
            <person name="Rivas-Marin E."/>
            <person name="Kohn T."/>
            <person name="Peeters S.H."/>
            <person name="Heuer A."/>
            <person name="Rast P."/>
            <person name="Oberbeckmann S."/>
            <person name="Bunk B."/>
            <person name="Jeske O."/>
            <person name="Meyerdierks A."/>
            <person name="Storesund J.E."/>
            <person name="Kallscheuer N."/>
            <person name="Luecker S."/>
            <person name="Lage O.M."/>
            <person name="Pohl T."/>
            <person name="Merkel B.J."/>
            <person name="Hornburger P."/>
            <person name="Mueller R.-W."/>
            <person name="Bruemmer F."/>
            <person name="Labrenz M."/>
            <person name="Spormann A.M."/>
            <person name="Op den Camp H."/>
            <person name="Overmann J."/>
            <person name="Amann R."/>
            <person name="Jetten M.S.M."/>
            <person name="Mascher T."/>
            <person name="Medema M.H."/>
            <person name="Devos D.P."/>
            <person name="Kaster A.-K."/>
            <person name="Ovreas L."/>
            <person name="Rohde M."/>
            <person name="Galperin M.Y."/>
            <person name="Jogler C."/>
        </authorList>
    </citation>
    <scope>NUCLEOTIDE SEQUENCE [LARGE SCALE GENOMIC DNA]</scope>
    <source>
        <strain evidence="2 3">Q31a</strain>
    </source>
</reference>
<sequence>MQAVPRDNSQIGLISPKLSAMKPLTNLVRGFVDSAGMAVSNTTNYIPAMTRSLKRNKKLSTTTKLHTADSKQNKGAGRL</sequence>
<name>A0A518G4P2_9BACT</name>
<evidence type="ECO:0000313" key="2">
    <source>
        <dbReference type="EMBL" id="QDV23565.1"/>
    </source>
</evidence>
<gene>
    <name evidence="2" type="ORF">Q31a_18670</name>
</gene>
<dbReference type="Proteomes" id="UP000318017">
    <property type="component" value="Chromosome"/>
</dbReference>
<dbReference type="EMBL" id="CP036298">
    <property type="protein sequence ID" value="QDV23565.1"/>
    <property type="molecule type" value="Genomic_DNA"/>
</dbReference>
<feature type="region of interest" description="Disordered" evidence="1">
    <location>
        <begin position="56"/>
        <end position="79"/>
    </location>
</feature>